<evidence type="ECO:0000256" key="6">
    <source>
        <dbReference type="ARBA" id="ARBA00022801"/>
    </source>
</evidence>
<keyword evidence="5 9" id="KW-0645">Protease</keyword>
<dbReference type="AlphaFoldDB" id="E2E4G1"/>
<dbReference type="PANTHER" id="PTHR24264">
    <property type="entry name" value="TRYPSIN-RELATED"/>
    <property type="match status" value="1"/>
</dbReference>
<dbReference type="InterPro" id="IPR001254">
    <property type="entry name" value="Trypsin_dom"/>
</dbReference>
<dbReference type="GO" id="GO:0004252">
    <property type="term" value="F:serine-type endopeptidase activity"/>
    <property type="evidence" value="ECO:0007669"/>
    <property type="project" value="InterPro"/>
</dbReference>
<evidence type="ECO:0000256" key="3">
    <source>
        <dbReference type="ARBA" id="ARBA00022525"/>
    </source>
</evidence>
<feature type="signal peptide" evidence="10">
    <location>
        <begin position="1"/>
        <end position="20"/>
    </location>
</feature>
<evidence type="ECO:0000256" key="4">
    <source>
        <dbReference type="ARBA" id="ARBA00022656"/>
    </source>
</evidence>
<dbReference type="SUPFAM" id="SSF50494">
    <property type="entry name" value="Trypsin-like serine proteases"/>
    <property type="match status" value="1"/>
</dbReference>
<dbReference type="PROSITE" id="PS50240">
    <property type="entry name" value="TRYPSIN_DOM"/>
    <property type="match status" value="1"/>
</dbReference>
<dbReference type="PROSITE" id="PS00135">
    <property type="entry name" value="TRYPSIN_SER"/>
    <property type="match status" value="1"/>
</dbReference>
<dbReference type="InterPro" id="IPR009003">
    <property type="entry name" value="Peptidase_S1_PA"/>
</dbReference>
<evidence type="ECO:0000256" key="1">
    <source>
        <dbReference type="ARBA" id="ARBA00004613"/>
    </source>
</evidence>
<evidence type="ECO:0000256" key="2">
    <source>
        <dbReference type="ARBA" id="ARBA00009228"/>
    </source>
</evidence>
<name>E2E4G1_VARGO</name>
<evidence type="ECO:0000256" key="10">
    <source>
        <dbReference type="SAM" id="SignalP"/>
    </source>
</evidence>
<organism evidence="12">
    <name type="scientific">Varanus gouldii</name>
    <name type="common">Gould's monitor</name>
    <dbReference type="NCBI Taxonomy" id="62042"/>
    <lineage>
        <taxon>Eukaryota</taxon>
        <taxon>Metazoa</taxon>
        <taxon>Chordata</taxon>
        <taxon>Craniata</taxon>
        <taxon>Vertebrata</taxon>
        <taxon>Euteleostomi</taxon>
        <taxon>Lepidosauria</taxon>
        <taxon>Squamata</taxon>
        <taxon>Bifurcata</taxon>
        <taxon>Unidentata</taxon>
        <taxon>Episquamata</taxon>
        <taxon>Toxicofera</taxon>
        <taxon>Anguimorpha</taxon>
        <taxon>Paleoanguimorpha</taxon>
        <taxon>Varanoidea</taxon>
        <taxon>Varanidae</taxon>
        <taxon>Varanus</taxon>
    </lineage>
</organism>
<dbReference type="CDD" id="cd00190">
    <property type="entry name" value="Tryp_SPc"/>
    <property type="match status" value="1"/>
</dbReference>
<dbReference type="MEROPS" id="S01.435"/>
<dbReference type="EMBL" id="GU441478">
    <property type="protein sequence ID" value="ADK39242.1"/>
    <property type="molecule type" value="mRNA"/>
</dbReference>
<sequence>MGPAELMAFVLLLQSSLVLANPTRVIGGQECIEDEHPWLAAIIDHEFFICGATLLNQDWVLTAAHCYESTKLQVKFGVHHKGKPRGDEQVRDAVSTFCFPDTPGTTNSTCPYEKNNTKHDIMLIKLNASVTYNEHIAPLALPDRAAPPGTECEIIGWGKTEVADEPFPKVPFCASIKILKNHFCQDAYPWWHMTDYQLCAGILGGGRDTCKGDSGGPLVCDRQIQGIVSFGSDPCAQLLEPGVYSSVYEYLNWIQGHTGQEQMRLVSKKKSLKSH</sequence>
<keyword evidence="4" id="KW-0800">Toxin</keyword>
<evidence type="ECO:0000256" key="9">
    <source>
        <dbReference type="RuleBase" id="RU363034"/>
    </source>
</evidence>
<dbReference type="PANTHER" id="PTHR24264:SF15">
    <property type="entry name" value="RIKEN CDNA 2210010C04 GENE"/>
    <property type="match status" value="1"/>
</dbReference>
<reference evidence="12" key="1">
    <citation type="journal article" date="2010" name="Mol. Cell. Proteomics">
        <title>Functional and structural diversification of the Anguimorpha lizard venom system.</title>
        <authorList>
            <person name="Fry B.G."/>
            <person name="Winter K."/>
            <person name="Norman J.A."/>
            <person name="Roelants K."/>
            <person name="Nabuurs R.J."/>
            <person name="van Osch M.J."/>
            <person name="Teeuwisse W.M."/>
            <person name="van der Weerd L."/>
            <person name="McNaughtan J.E."/>
            <person name="Kwok H.F."/>
            <person name="Scheib H."/>
            <person name="Greisman L."/>
            <person name="Kochva E."/>
            <person name="Miller L.J."/>
            <person name="Gao F."/>
            <person name="Karas J."/>
            <person name="Scanlon D."/>
            <person name="Lin F."/>
            <person name="Kuruppu S."/>
            <person name="Shaw C."/>
            <person name="Wong L."/>
            <person name="Hodgson W.C."/>
        </authorList>
    </citation>
    <scope>NUCLEOTIDE SEQUENCE</scope>
    <source>
        <strain evidence="12">VGOU_CL14Ct1</strain>
        <tissue evidence="12">Mandibular venom gland</tissue>
    </source>
</reference>
<dbReference type="SMART" id="SM00020">
    <property type="entry name" value="Tryp_SPc"/>
    <property type="match status" value="1"/>
</dbReference>
<dbReference type="GO" id="GO:0090729">
    <property type="term" value="F:toxin activity"/>
    <property type="evidence" value="ECO:0007669"/>
    <property type="project" value="UniProtKB-KW"/>
</dbReference>
<proteinExistence type="evidence at transcript level"/>
<keyword evidence="7 9" id="KW-0720">Serine protease</keyword>
<dbReference type="PRINTS" id="PR00722">
    <property type="entry name" value="CHYMOTRYPSIN"/>
</dbReference>
<comment type="subcellular location">
    <subcellularLocation>
        <location evidence="1">Secreted</location>
    </subcellularLocation>
</comment>
<accession>E2E4G1</accession>
<dbReference type="InterPro" id="IPR001314">
    <property type="entry name" value="Peptidase_S1A"/>
</dbReference>
<keyword evidence="6 9" id="KW-0378">Hydrolase</keyword>
<evidence type="ECO:0000256" key="8">
    <source>
        <dbReference type="ARBA" id="ARBA00023157"/>
    </source>
</evidence>
<dbReference type="GO" id="GO:0006508">
    <property type="term" value="P:proteolysis"/>
    <property type="evidence" value="ECO:0007669"/>
    <property type="project" value="UniProtKB-KW"/>
</dbReference>
<feature type="domain" description="Peptidase S1" evidence="11">
    <location>
        <begin position="25"/>
        <end position="259"/>
    </location>
</feature>
<dbReference type="FunFam" id="2.40.10.10:FF:000010">
    <property type="entry name" value="Kallikrein related peptidase 11"/>
    <property type="match status" value="1"/>
</dbReference>
<dbReference type="InterPro" id="IPR018114">
    <property type="entry name" value="TRYPSIN_HIS"/>
</dbReference>
<dbReference type="GO" id="GO:0005615">
    <property type="term" value="C:extracellular space"/>
    <property type="evidence" value="ECO:0007669"/>
    <property type="project" value="TreeGrafter"/>
</dbReference>
<dbReference type="Gene3D" id="2.40.10.10">
    <property type="entry name" value="Trypsin-like serine proteases"/>
    <property type="match status" value="2"/>
</dbReference>
<dbReference type="PROSITE" id="PS00134">
    <property type="entry name" value="TRYPSIN_HIS"/>
    <property type="match status" value="1"/>
</dbReference>
<comment type="similarity">
    <text evidence="2">Belongs to the peptidase S1 family. Snake venom subfamily.</text>
</comment>
<dbReference type="InterPro" id="IPR043504">
    <property type="entry name" value="Peptidase_S1_PA_chymotrypsin"/>
</dbReference>
<keyword evidence="3" id="KW-0964">Secreted</keyword>
<dbReference type="Pfam" id="PF00089">
    <property type="entry name" value="Trypsin"/>
    <property type="match status" value="1"/>
</dbReference>
<evidence type="ECO:0000256" key="5">
    <source>
        <dbReference type="ARBA" id="ARBA00022670"/>
    </source>
</evidence>
<protein>
    <submittedName>
        <fullName evidence="12">Kallikrein-Vgou1</fullName>
    </submittedName>
</protein>
<keyword evidence="10" id="KW-0732">Signal</keyword>
<evidence type="ECO:0000313" key="12">
    <source>
        <dbReference type="EMBL" id="ADK39242.1"/>
    </source>
</evidence>
<dbReference type="InterPro" id="IPR050127">
    <property type="entry name" value="Serine_Proteases_S1"/>
</dbReference>
<feature type="chain" id="PRO_5003159022" evidence="10">
    <location>
        <begin position="21"/>
        <end position="275"/>
    </location>
</feature>
<evidence type="ECO:0000259" key="11">
    <source>
        <dbReference type="PROSITE" id="PS50240"/>
    </source>
</evidence>
<evidence type="ECO:0000256" key="7">
    <source>
        <dbReference type="ARBA" id="ARBA00022825"/>
    </source>
</evidence>
<keyword evidence="8" id="KW-1015">Disulfide bond</keyword>
<dbReference type="InterPro" id="IPR033116">
    <property type="entry name" value="TRYPSIN_SER"/>
</dbReference>